<dbReference type="GO" id="GO:0016787">
    <property type="term" value="F:hydrolase activity"/>
    <property type="evidence" value="ECO:0007669"/>
    <property type="project" value="UniProtKB-KW"/>
</dbReference>
<dbReference type="Proteomes" id="UP000266389">
    <property type="component" value="Unassembled WGS sequence"/>
</dbReference>
<dbReference type="PANTHER" id="PTHR46438">
    <property type="entry name" value="ALPHA/BETA-HYDROLASES SUPERFAMILY PROTEIN"/>
    <property type="match status" value="1"/>
</dbReference>
<sequence>MSMSTNFITLSGFKHRYVEAGEGDTLLLLHGFSSSLDVFEKVIPAFAQRYRVLALDLLGFGKSDKPVHVRYSLSFYAKLAMEFLEKTHALASKNVYAIGHSMGGKYLLALSVLYPNVLTKLVISNTDGFLNVPSFVRAASLWGIRHLVRRLVSSPTFIRQTMRSVYHDPSHITDEHFRRNVEMVRSRENFEAMMALNRDYRYLDLRRTGIRNRLKELRIPILILWGENDRFIPPKYAEIAHRELPGSFLQMIPNCGHVPMVEKPKEFVEIVCKFLSD</sequence>
<dbReference type="PANTHER" id="PTHR46438:SF11">
    <property type="entry name" value="LIPASE-RELATED"/>
    <property type="match status" value="1"/>
</dbReference>
<proteinExistence type="predicted"/>
<keyword evidence="2" id="KW-0378">Hydrolase</keyword>
<protein>
    <submittedName>
        <fullName evidence="2">Alpha/beta hydrolase</fullName>
    </submittedName>
</protein>
<reference evidence="2 3" key="1">
    <citation type="journal article" date="2011" name="ISME J.">
        <title>Community ecology of hot spring cyanobacterial mats: predominant populations and their functional potential.</title>
        <authorList>
            <person name="Klatt C.G."/>
            <person name="Wood J.M."/>
            <person name="Rusch D.B."/>
            <person name="Bateson M.M."/>
            <person name="Hamamura N."/>
            <person name="Heidelberg J.F."/>
            <person name="Grossman A.R."/>
            <person name="Bhaya D."/>
            <person name="Cohan F.M."/>
            <person name="Kuhl M."/>
            <person name="Bryant D.A."/>
            <person name="Ward D.M."/>
        </authorList>
    </citation>
    <scope>NUCLEOTIDE SEQUENCE [LARGE SCALE GENOMIC DNA]</scope>
    <source>
        <strain evidence="2">OS</strain>
    </source>
</reference>
<organism evidence="2 3">
    <name type="scientific">Candidatus Thermochlorobacter aerophilus</name>
    <dbReference type="NCBI Taxonomy" id="1868324"/>
    <lineage>
        <taxon>Bacteria</taxon>
        <taxon>Pseudomonadati</taxon>
        <taxon>Chlorobiota</taxon>
        <taxon>Chlorobiia</taxon>
        <taxon>Chlorobiales</taxon>
        <taxon>Candidatus Thermochlorobacteriaceae</taxon>
        <taxon>Candidatus Thermochlorobacter</taxon>
    </lineage>
</organism>
<dbReference type="PRINTS" id="PR00111">
    <property type="entry name" value="ABHYDROLASE"/>
</dbReference>
<evidence type="ECO:0000259" key="1">
    <source>
        <dbReference type="Pfam" id="PF00561"/>
    </source>
</evidence>
<dbReference type="InterPro" id="IPR029058">
    <property type="entry name" value="AB_hydrolase_fold"/>
</dbReference>
<evidence type="ECO:0000313" key="2">
    <source>
        <dbReference type="EMBL" id="RFM25283.1"/>
    </source>
</evidence>
<feature type="domain" description="AB hydrolase-1" evidence="1">
    <location>
        <begin position="25"/>
        <end position="264"/>
    </location>
</feature>
<name>A0A395M3B5_9BACT</name>
<comment type="caution">
    <text evidence="2">The sequence shown here is derived from an EMBL/GenBank/DDBJ whole genome shotgun (WGS) entry which is preliminary data.</text>
</comment>
<dbReference type="SUPFAM" id="SSF53474">
    <property type="entry name" value="alpha/beta-Hydrolases"/>
    <property type="match status" value="1"/>
</dbReference>
<dbReference type="EMBL" id="PHFL01000007">
    <property type="protein sequence ID" value="RFM25283.1"/>
    <property type="molecule type" value="Genomic_DNA"/>
</dbReference>
<dbReference type="AlphaFoldDB" id="A0A395M3B5"/>
<evidence type="ECO:0000313" key="3">
    <source>
        <dbReference type="Proteomes" id="UP000266389"/>
    </source>
</evidence>
<dbReference type="Gene3D" id="3.40.50.1820">
    <property type="entry name" value="alpha/beta hydrolase"/>
    <property type="match status" value="1"/>
</dbReference>
<accession>A0A395M3B5</accession>
<dbReference type="InterPro" id="IPR000073">
    <property type="entry name" value="AB_hydrolase_1"/>
</dbReference>
<dbReference type="Pfam" id="PF00561">
    <property type="entry name" value="Abhydrolase_1"/>
    <property type="match status" value="1"/>
</dbReference>
<gene>
    <name evidence="2" type="ORF">D0433_01280</name>
</gene>